<gene>
    <name evidence="3" type="primary">m38.5</name>
</gene>
<protein>
    <submittedName>
        <fullName evidence="3">Protein m38.5</fullName>
    </submittedName>
</protein>
<name>A0A9Y1IJP6_9BETA</name>
<keyword evidence="1" id="KW-0812">Transmembrane</keyword>
<organism evidence="3">
    <name type="scientific">Mastomys natalensis cytomegalovirus 1</name>
    <dbReference type="NCBI Taxonomy" id="2973541"/>
    <lineage>
        <taxon>Viruses</taxon>
        <taxon>Duplodnaviria</taxon>
        <taxon>Heunggongvirae</taxon>
        <taxon>Peploviricota</taxon>
        <taxon>Herviviricetes</taxon>
        <taxon>Herpesvirales</taxon>
        <taxon>Orthoherpesviridae</taxon>
        <taxon>Betaherpesvirinae</taxon>
        <taxon>Muromegalovirus</taxon>
    </lineage>
</organism>
<evidence type="ECO:0000313" key="3">
    <source>
        <dbReference type="EMBL" id="WEG68903.1"/>
    </source>
</evidence>
<keyword evidence="1" id="KW-1133">Transmembrane helix</keyword>
<evidence type="ECO:0000313" key="2">
    <source>
        <dbReference type="EMBL" id="WEG68767.1"/>
    </source>
</evidence>
<proteinExistence type="predicted"/>
<sequence>METIKKIFADFLGDRPVVFITSGVVCFTTGWLLSYWSRRCFGLPRIRDGSDTTFGIGSRVDGNISQASDLHGGFRSYLTCAERRLAKEAANELISVLRRYRQNVYECDGQGICYIGGETGAGVRERNLHVCERDQGVYDSGSDDNTF</sequence>
<reference evidence="3" key="2">
    <citation type="submission" date="2023-06" db="EMBL/GenBank/DDBJ databases">
        <title>Isolation and genome sequencing of cytomegaloviruses from Natal multimammate mice (Mastomys natalensis).</title>
        <authorList>
            <person name="Jarvis M.A."/>
            <person name="Davison A.J."/>
        </authorList>
    </citation>
    <scope>NUCLEOTIDE SEQUENCE</scope>
    <source>
        <strain evidence="2">Mnat29</strain>
        <strain evidence="3">Mnat36</strain>
    </source>
</reference>
<dbReference type="EMBL" id="OP429121">
    <property type="protein sequence ID" value="WEG68767.1"/>
    <property type="molecule type" value="Genomic_DNA"/>
</dbReference>
<reference evidence="3" key="1">
    <citation type="submission" date="2022-09" db="EMBL/GenBank/DDBJ databases">
        <authorList>
            <person name="Vucak M."/>
            <person name="Davison A.J."/>
        </authorList>
    </citation>
    <scope>NUCLEOTIDE SEQUENCE</scope>
    <source>
        <strain evidence="2">Mnat29</strain>
        <strain evidence="3">Mnat36</strain>
    </source>
</reference>
<dbReference type="EMBL" id="OP429122">
    <property type="protein sequence ID" value="WEG68903.1"/>
    <property type="molecule type" value="Genomic_DNA"/>
</dbReference>
<keyword evidence="1" id="KW-0472">Membrane</keyword>
<dbReference type="EMBL" id="OP429138">
    <property type="protein sequence ID" value="WEG71131.1"/>
    <property type="molecule type" value="Genomic_DNA"/>
</dbReference>
<accession>A0A9Y1IJP6</accession>
<feature type="transmembrane region" description="Helical" evidence="1">
    <location>
        <begin position="17"/>
        <end position="37"/>
    </location>
</feature>
<evidence type="ECO:0000256" key="1">
    <source>
        <dbReference type="SAM" id="Phobius"/>
    </source>
</evidence>